<evidence type="ECO:0008006" key="4">
    <source>
        <dbReference type="Google" id="ProtNLM"/>
    </source>
</evidence>
<protein>
    <recommendedName>
        <fullName evidence="4">DUF3137 domain-containing protein</fullName>
    </recommendedName>
</protein>
<comment type="caution">
    <text evidence="2">The sequence shown here is derived from an EMBL/GenBank/DDBJ whole genome shotgun (WGS) entry which is preliminary data.</text>
</comment>
<sequence>MPREPELRLFRDVDFSALETGRATFRRLTRPFPSRLGTALIVLMFAAGAVVVFAPVGLFVADSDSQRLFFAVCGVLALAAFVGPMLAFLVWNRLHGRPMIDAAGKLGRFAEANAFDYRPQTIEEGELPAPAGQEGMTQRVRHRLHPAPDSPLPPFEIGYRFFHRPVPADFRPTTETPYPVTLEYGWYVAVPLPRRLPHIALLRREDVDDSDLDHGARYSMGLEFDRTFTLLCPPGYERDALYLFTPDVMAAMLDDAGAAQFGAEVLDDRLFFRFPINSFPALLFSADVRRAFLLVERTAAELTKQASRYRDSRVGDAQLNLVDESGRRMGTRKRRTAVIAGVGVPLMILAPFTMLMFGMLAL</sequence>
<evidence type="ECO:0000256" key="1">
    <source>
        <dbReference type="SAM" id="Phobius"/>
    </source>
</evidence>
<dbReference type="EMBL" id="PGFF01000001">
    <property type="protein sequence ID" value="PJJ73004.1"/>
    <property type="molecule type" value="Genomic_DNA"/>
</dbReference>
<dbReference type="AlphaFoldDB" id="A0A2M9CM97"/>
<reference evidence="2 3" key="1">
    <citation type="submission" date="2017-11" db="EMBL/GenBank/DDBJ databases">
        <title>Genomic Encyclopedia of Archaeal and Bacterial Type Strains, Phase II (KMG-II): From Individual Species to Whole Genera.</title>
        <authorList>
            <person name="Goeker M."/>
        </authorList>
    </citation>
    <scope>NUCLEOTIDE SEQUENCE [LARGE SCALE GENOMIC DNA]</scope>
    <source>
        <strain evidence="2 3">DSM 27393</strain>
    </source>
</reference>
<gene>
    <name evidence="2" type="ORF">CLV46_2584</name>
</gene>
<feature type="transmembrane region" description="Helical" evidence="1">
    <location>
        <begin position="36"/>
        <end position="56"/>
    </location>
</feature>
<keyword evidence="1" id="KW-1133">Transmembrane helix</keyword>
<organism evidence="2 3">
    <name type="scientific">Diaminobutyricimonas aerilata</name>
    <dbReference type="NCBI Taxonomy" id="1162967"/>
    <lineage>
        <taxon>Bacteria</taxon>
        <taxon>Bacillati</taxon>
        <taxon>Actinomycetota</taxon>
        <taxon>Actinomycetes</taxon>
        <taxon>Micrococcales</taxon>
        <taxon>Microbacteriaceae</taxon>
        <taxon>Diaminobutyricimonas</taxon>
    </lineage>
</organism>
<accession>A0A2M9CM97</accession>
<evidence type="ECO:0000313" key="3">
    <source>
        <dbReference type="Proteomes" id="UP000228758"/>
    </source>
</evidence>
<dbReference type="Proteomes" id="UP000228758">
    <property type="component" value="Unassembled WGS sequence"/>
</dbReference>
<keyword evidence="1" id="KW-0812">Transmembrane</keyword>
<feature type="transmembrane region" description="Helical" evidence="1">
    <location>
        <begin position="337"/>
        <end position="361"/>
    </location>
</feature>
<proteinExistence type="predicted"/>
<keyword evidence="3" id="KW-1185">Reference proteome</keyword>
<name>A0A2M9CM97_9MICO</name>
<feature type="transmembrane region" description="Helical" evidence="1">
    <location>
        <begin position="68"/>
        <end position="91"/>
    </location>
</feature>
<keyword evidence="1" id="KW-0472">Membrane</keyword>
<evidence type="ECO:0000313" key="2">
    <source>
        <dbReference type="EMBL" id="PJJ73004.1"/>
    </source>
</evidence>